<feature type="compositionally biased region" description="Polar residues" evidence="1">
    <location>
        <begin position="40"/>
        <end position="50"/>
    </location>
</feature>
<feature type="region of interest" description="Disordered" evidence="1">
    <location>
        <begin position="234"/>
        <end position="306"/>
    </location>
</feature>
<feature type="compositionally biased region" description="Polar residues" evidence="1">
    <location>
        <begin position="273"/>
        <end position="291"/>
    </location>
</feature>
<evidence type="ECO:0000256" key="1">
    <source>
        <dbReference type="SAM" id="MobiDB-lite"/>
    </source>
</evidence>
<proteinExistence type="predicted"/>
<feature type="compositionally biased region" description="Polar residues" evidence="1">
    <location>
        <begin position="234"/>
        <end position="247"/>
    </location>
</feature>
<keyword evidence="2" id="KW-1185">Reference proteome</keyword>
<feature type="region of interest" description="Disordered" evidence="1">
    <location>
        <begin position="1"/>
        <end position="155"/>
    </location>
</feature>
<organism evidence="2 3">
    <name type="scientific">Romanomermis culicivorax</name>
    <name type="common">Nematode worm</name>
    <dbReference type="NCBI Taxonomy" id="13658"/>
    <lineage>
        <taxon>Eukaryota</taxon>
        <taxon>Metazoa</taxon>
        <taxon>Ecdysozoa</taxon>
        <taxon>Nematoda</taxon>
        <taxon>Enoplea</taxon>
        <taxon>Dorylaimia</taxon>
        <taxon>Mermithida</taxon>
        <taxon>Mermithoidea</taxon>
        <taxon>Mermithidae</taxon>
        <taxon>Romanomermis</taxon>
    </lineage>
</organism>
<accession>A0A915J2E4</accession>
<evidence type="ECO:0000313" key="3">
    <source>
        <dbReference type="WBParaSite" id="nRc.2.0.1.t20636-RA"/>
    </source>
</evidence>
<name>A0A915J2E4_ROMCU</name>
<evidence type="ECO:0000313" key="2">
    <source>
        <dbReference type="Proteomes" id="UP000887565"/>
    </source>
</evidence>
<dbReference type="Proteomes" id="UP000887565">
    <property type="component" value="Unplaced"/>
</dbReference>
<dbReference type="AlphaFoldDB" id="A0A915J2E4"/>
<dbReference type="WBParaSite" id="nRc.2.0.1.t20636-RA">
    <property type="protein sequence ID" value="nRc.2.0.1.t20636-RA"/>
    <property type="gene ID" value="nRc.2.0.1.g20636"/>
</dbReference>
<feature type="compositionally biased region" description="Basic and acidic residues" evidence="1">
    <location>
        <begin position="259"/>
        <end position="272"/>
    </location>
</feature>
<reference evidence="3" key="1">
    <citation type="submission" date="2022-11" db="UniProtKB">
        <authorList>
            <consortium name="WormBaseParasite"/>
        </authorList>
    </citation>
    <scope>IDENTIFICATION</scope>
</reference>
<protein>
    <submittedName>
        <fullName evidence="3">Uncharacterized protein</fullName>
    </submittedName>
</protein>
<feature type="compositionally biased region" description="Low complexity" evidence="1">
    <location>
        <begin position="126"/>
        <end position="135"/>
    </location>
</feature>
<sequence>MGNLANPESPKPNGNGSKAKKRKKLKKDNPNPHNGVGKTLTRSSRSTANNKKAEPTIAKGSVNNPLSKGSRSQTKNGGRRGNDGRQRNGRSLNRTRNGPILKKKQTGLKSPVAVDLMGSNQDGNAKSKQTQQQQKLKQHQTIGKSAQKKHQTPLQDEKMLADAPHMYRKPASPSTSPTTIAAPKALPAAANKPRYVVTKGKKGKEICVKSHNGTVVRVMKMKVCLKVLGKSAADQVTSKRNISSANDPANEPVRPPRALNERIQKDDPHAEKLTTTQGNTSTIASSTINGMTTSSPPKSTRRPRRFQLVTKNGQKICIRKRDKKEVDIKKC</sequence>
<feature type="compositionally biased region" description="Polar residues" evidence="1">
    <location>
        <begin position="61"/>
        <end position="75"/>
    </location>
</feature>